<keyword evidence="3" id="KW-1185">Reference proteome</keyword>
<dbReference type="Proteomes" id="UP000515971">
    <property type="component" value="Chromosome"/>
</dbReference>
<proteinExistence type="predicted"/>
<accession>A0A7G9SHE7</accession>
<dbReference type="RefSeq" id="WP_187537861.1">
    <property type="nucleotide sequence ID" value="NZ_BAABJT010000001.1"/>
</dbReference>
<dbReference type="PROSITE" id="PS51257">
    <property type="entry name" value="PROKAR_LIPOPROTEIN"/>
    <property type="match status" value="1"/>
</dbReference>
<evidence type="ECO:0000313" key="3">
    <source>
        <dbReference type="Proteomes" id="UP000515971"/>
    </source>
</evidence>
<feature type="signal peptide" evidence="1">
    <location>
        <begin position="1"/>
        <end position="22"/>
    </location>
</feature>
<sequence>MKKVALTVAVLSLGLAACQDNAADNNASVVNTIETEAEADVNAASNSADAALNAAGNELDAAGNAVENAGEAVDNAADNAAN</sequence>
<dbReference type="EMBL" id="CP060718">
    <property type="protein sequence ID" value="QNN67272.1"/>
    <property type="molecule type" value="Genomic_DNA"/>
</dbReference>
<organism evidence="2 3">
    <name type="scientific">Sphingomonas lutea</name>
    <dbReference type="NCBI Taxonomy" id="1045317"/>
    <lineage>
        <taxon>Bacteria</taxon>
        <taxon>Pseudomonadati</taxon>
        <taxon>Pseudomonadota</taxon>
        <taxon>Alphaproteobacteria</taxon>
        <taxon>Sphingomonadales</taxon>
        <taxon>Sphingomonadaceae</taxon>
        <taxon>Sphingomonas</taxon>
    </lineage>
</organism>
<protein>
    <submittedName>
        <fullName evidence="2">Circumsporozoite protein</fullName>
    </submittedName>
</protein>
<name>A0A7G9SHE7_9SPHN</name>
<dbReference type="KEGG" id="slut:H9L13_11780"/>
<gene>
    <name evidence="2" type="ORF">H9L13_11780</name>
</gene>
<dbReference type="AlphaFoldDB" id="A0A7G9SHE7"/>
<keyword evidence="1" id="KW-0732">Signal</keyword>
<reference evidence="2 3" key="1">
    <citation type="submission" date="2020-08" db="EMBL/GenBank/DDBJ databases">
        <title>Genome sequence of Sphingomonas lutea KCTC 23642T.</title>
        <authorList>
            <person name="Hyun D.-W."/>
            <person name="Bae J.-W."/>
        </authorList>
    </citation>
    <scope>NUCLEOTIDE SEQUENCE [LARGE SCALE GENOMIC DNA]</scope>
    <source>
        <strain evidence="2 3">KCTC 23642</strain>
    </source>
</reference>
<evidence type="ECO:0000313" key="2">
    <source>
        <dbReference type="EMBL" id="QNN67272.1"/>
    </source>
</evidence>
<feature type="chain" id="PRO_5029013577" evidence="1">
    <location>
        <begin position="23"/>
        <end position="82"/>
    </location>
</feature>
<evidence type="ECO:0000256" key="1">
    <source>
        <dbReference type="SAM" id="SignalP"/>
    </source>
</evidence>